<dbReference type="PANTHER" id="PTHR34406:SF1">
    <property type="entry name" value="PROTEIN YCEI"/>
    <property type="match status" value="1"/>
</dbReference>
<dbReference type="EMBL" id="LIYD01000005">
    <property type="protein sequence ID" value="KOS08148.1"/>
    <property type="molecule type" value="Genomic_DNA"/>
</dbReference>
<dbReference type="InterPro" id="IPR036761">
    <property type="entry name" value="TTHA0802/YceI-like_sf"/>
</dbReference>
<comment type="caution">
    <text evidence="2">The sequence shown here is derived from an EMBL/GenBank/DDBJ whole genome shotgun (WGS) entry which is preliminary data.</text>
</comment>
<dbReference type="Proteomes" id="UP000037755">
    <property type="component" value="Unassembled WGS sequence"/>
</dbReference>
<keyword evidence="3" id="KW-1185">Reference proteome</keyword>
<sequence>MAVAFFVALSTLATAQDKKIDTKKSTIAWVGKKVTGQHSGTVNFKEGTLTFKSGKLTGGNLTVDMNSIAVTDLKAGEGKEKLEGHLKADDFFGTDKFATAKIVFKSATLKGSSKSIYTVTADLTIKNVTKPVTFDLTVGKTIATTTINIDRTKYGIEYKSGSVFDGLGDAAISDEFELTVSLQY</sequence>
<protein>
    <submittedName>
        <fullName evidence="2">Lipid-binding protein</fullName>
    </submittedName>
</protein>
<dbReference type="AlphaFoldDB" id="A0A0M8MLS8"/>
<reference evidence="2 3" key="1">
    <citation type="submission" date="2015-08" db="EMBL/GenBank/DDBJ databases">
        <title>Whole genome sequence of Flavobacterium akiainvivens IK-1T, from decaying Wikstroemia oahuensis, an endemic Hawaiian shrub.</title>
        <authorList>
            <person name="Wan X."/>
            <person name="Hou S."/>
            <person name="Saito J."/>
            <person name="Donachie S."/>
        </authorList>
    </citation>
    <scope>NUCLEOTIDE SEQUENCE [LARGE SCALE GENOMIC DNA]</scope>
    <source>
        <strain evidence="2 3">IK-1</strain>
    </source>
</reference>
<feature type="domain" description="Lipid/polyisoprenoid-binding YceI-like" evidence="1">
    <location>
        <begin position="17"/>
        <end position="183"/>
    </location>
</feature>
<dbReference type="Gene3D" id="2.40.128.110">
    <property type="entry name" value="Lipid/polyisoprenoid-binding, YceI-like"/>
    <property type="match status" value="1"/>
</dbReference>
<dbReference type="STRING" id="1202724.AM493_00840"/>
<dbReference type="PANTHER" id="PTHR34406">
    <property type="entry name" value="PROTEIN YCEI"/>
    <property type="match status" value="1"/>
</dbReference>
<evidence type="ECO:0000313" key="2">
    <source>
        <dbReference type="EMBL" id="KOS08148.1"/>
    </source>
</evidence>
<proteinExistence type="predicted"/>
<gene>
    <name evidence="2" type="ORF">AM493_00840</name>
</gene>
<accession>A0A0M8MLS8</accession>
<evidence type="ECO:0000259" key="1">
    <source>
        <dbReference type="SMART" id="SM00867"/>
    </source>
</evidence>
<dbReference type="Pfam" id="PF04264">
    <property type="entry name" value="YceI"/>
    <property type="match status" value="1"/>
</dbReference>
<dbReference type="SMART" id="SM00867">
    <property type="entry name" value="YceI"/>
    <property type="match status" value="1"/>
</dbReference>
<dbReference type="SUPFAM" id="SSF101874">
    <property type="entry name" value="YceI-like"/>
    <property type="match status" value="1"/>
</dbReference>
<evidence type="ECO:0000313" key="3">
    <source>
        <dbReference type="Proteomes" id="UP000037755"/>
    </source>
</evidence>
<organism evidence="2 3">
    <name type="scientific">Flavobacterium akiainvivens</name>
    <dbReference type="NCBI Taxonomy" id="1202724"/>
    <lineage>
        <taxon>Bacteria</taxon>
        <taxon>Pseudomonadati</taxon>
        <taxon>Bacteroidota</taxon>
        <taxon>Flavobacteriia</taxon>
        <taxon>Flavobacteriales</taxon>
        <taxon>Flavobacteriaceae</taxon>
        <taxon>Flavobacterium</taxon>
    </lineage>
</organism>
<dbReference type="InterPro" id="IPR007372">
    <property type="entry name" value="Lipid/polyisoprenoid-bd_YceI"/>
</dbReference>
<name>A0A0M8MLS8_9FLAO</name>
<dbReference type="PATRIC" id="fig|1202724.3.peg.166"/>